<dbReference type="AlphaFoldDB" id="A0AAE0FHH8"/>
<evidence type="ECO:0000313" key="3">
    <source>
        <dbReference type="Proteomes" id="UP001190700"/>
    </source>
</evidence>
<evidence type="ECO:0000313" key="2">
    <source>
        <dbReference type="EMBL" id="KAK3259946.1"/>
    </source>
</evidence>
<sequence>MEGFGHGAGLPVVPTPYSVGGGYSTGGVPAPFYGAHGYTPYPPPPEGSWVQSCALDKRTLKLCSGTPLATPSGGPGTYAGSSDGNRERRDCSPVACVLTRWYVTDLQKSRTVCWQLKWLLKYLPQMSAGYPRIEYPLPTQAC</sequence>
<evidence type="ECO:0000256" key="1">
    <source>
        <dbReference type="SAM" id="MobiDB-lite"/>
    </source>
</evidence>
<accession>A0AAE0FHH8</accession>
<feature type="region of interest" description="Disordered" evidence="1">
    <location>
        <begin position="65"/>
        <end position="89"/>
    </location>
</feature>
<keyword evidence="3" id="KW-1185">Reference proteome</keyword>
<gene>
    <name evidence="2" type="ORF">CYMTET_31079</name>
</gene>
<dbReference type="Proteomes" id="UP001190700">
    <property type="component" value="Unassembled WGS sequence"/>
</dbReference>
<proteinExistence type="predicted"/>
<name>A0AAE0FHH8_9CHLO</name>
<dbReference type="EMBL" id="LGRX02018354">
    <property type="protein sequence ID" value="KAK3259946.1"/>
    <property type="molecule type" value="Genomic_DNA"/>
</dbReference>
<reference evidence="2 3" key="1">
    <citation type="journal article" date="2015" name="Genome Biol. Evol.">
        <title>Comparative Genomics of a Bacterivorous Green Alga Reveals Evolutionary Causalities and Consequences of Phago-Mixotrophic Mode of Nutrition.</title>
        <authorList>
            <person name="Burns J.A."/>
            <person name="Paasch A."/>
            <person name="Narechania A."/>
            <person name="Kim E."/>
        </authorList>
    </citation>
    <scope>NUCLEOTIDE SEQUENCE [LARGE SCALE GENOMIC DNA]</scope>
    <source>
        <strain evidence="2 3">PLY_AMNH</strain>
    </source>
</reference>
<protein>
    <submittedName>
        <fullName evidence="2">Uncharacterized protein</fullName>
    </submittedName>
</protein>
<comment type="caution">
    <text evidence="2">The sequence shown here is derived from an EMBL/GenBank/DDBJ whole genome shotgun (WGS) entry which is preliminary data.</text>
</comment>
<organism evidence="2 3">
    <name type="scientific">Cymbomonas tetramitiformis</name>
    <dbReference type="NCBI Taxonomy" id="36881"/>
    <lineage>
        <taxon>Eukaryota</taxon>
        <taxon>Viridiplantae</taxon>
        <taxon>Chlorophyta</taxon>
        <taxon>Pyramimonadophyceae</taxon>
        <taxon>Pyramimonadales</taxon>
        <taxon>Pyramimonadaceae</taxon>
        <taxon>Cymbomonas</taxon>
    </lineage>
</organism>